<dbReference type="EMBL" id="QJPH01000503">
    <property type="protein sequence ID" value="PZN71979.1"/>
    <property type="molecule type" value="Genomic_DNA"/>
</dbReference>
<protein>
    <submittedName>
        <fullName evidence="1">DUF1902 domain-containing protein</fullName>
    </submittedName>
</protein>
<proteinExistence type="predicted"/>
<organism evidence="1 2">
    <name type="scientific">Candidatus Methylumidiphilus alinenensis</name>
    <dbReference type="NCBI Taxonomy" id="2202197"/>
    <lineage>
        <taxon>Bacteria</taxon>
        <taxon>Pseudomonadati</taxon>
        <taxon>Pseudomonadota</taxon>
        <taxon>Gammaproteobacteria</taxon>
        <taxon>Methylococcales</taxon>
        <taxon>Candidatus Methylumidiphilus</taxon>
    </lineage>
</organism>
<name>A0A2W4QNU1_9GAMM</name>
<comment type="caution">
    <text evidence="1">The sequence shown here is derived from an EMBL/GenBank/DDBJ whole genome shotgun (WGS) entry which is preliminary data.</text>
</comment>
<sequence>MEFPNRKQLHLRCYAERDDDGSWFALCLDLNLYARADTAKEVKNKLLEIVADYVNEAFNVDSAYASQLIPRRAPAYFWVRYYWIALVLRWRNKHKGGGDSFLFNDSVVHA</sequence>
<dbReference type="AlphaFoldDB" id="A0A2W4QNU1"/>
<evidence type="ECO:0000313" key="1">
    <source>
        <dbReference type="EMBL" id="PZN71979.1"/>
    </source>
</evidence>
<gene>
    <name evidence="1" type="ORF">DM484_25145</name>
</gene>
<dbReference type="Proteomes" id="UP000249396">
    <property type="component" value="Unassembled WGS sequence"/>
</dbReference>
<evidence type="ECO:0000313" key="2">
    <source>
        <dbReference type="Proteomes" id="UP000249396"/>
    </source>
</evidence>
<accession>A0A2W4QNU1</accession>
<reference evidence="1 2" key="1">
    <citation type="journal article" date="2018" name="Aquat. Microb. Ecol.">
        <title>Gammaproteobacterial methanotrophs dominate.</title>
        <authorList>
            <person name="Rissanen A.J."/>
            <person name="Saarenheimo J."/>
            <person name="Tiirola M."/>
            <person name="Peura S."/>
            <person name="Aalto S.L."/>
            <person name="Karvinen A."/>
            <person name="Nykanen H."/>
        </authorList>
    </citation>
    <scope>NUCLEOTIDE SEQUENCE [LARGE SCALE GENOMIC DNA]</scope>
    <source>
        <strain evidence="1">AMbin10</strain>
    </source>
</reference>